<dbReference type="GO" id="GO:0019693">
    <property type="term" value="P:ribose phosphate metabolic process"/>
    <property type="evidence" value="ECO:0007669"/>
    <property type="project" value="TreeGrafter"/>
</dbReference>
<dbReference type="PROSITE" id="PS00893">
    <property type="entry name" value="NUDIX_BOX"/>
    <property type="match status" value="1"/>
</dbReference>
<dbReference type="InterPro" id="IPR020084">
    <property type="entry name" value="NUDIX_hydrolase_CS"/>
</dbReference>
<evidence type="ECO:0000259" key="3">
    <source>
        <dbReference type="PROSITE" id="PS51462"/>
    </source>
</evidence>
<dbReference type="RefSeq" id="WP_078711050.1">
    <property type="nucleotide sequence ID" value="NZ_FUWY01000001.1"/>
</dbReference>
<organism evidence="4 5">
    <name type="scientific">Anaerorhabdus furcosa</name>
    <dbReference type="NCBI Taxonomy" id="118967"/>
    <lineage>
        <taxon>Bacteria</taxon>
        <taxon>Bacillati</taxon>
        <taxon>Bacillota</taxon>
        <taxon>Erysipelotrichia</taxon>
        <taxon>Erysipelotrichales</taxon>
        <taxon>Erysipelotrichaceae</taxon>
        <taxon>Anaerorhabdus</taxon>
    </lineage>
</organism>
<keyword evidence="2" id="KW-0378">Hydrolase</keyword>
<dbReference type="GO" id="GO:0006753">
    <property type="term" value="P:nucleoside phosphate metabolic process"/>
    <property type="evidence" value="ECO:0007669"/>
    <property type="project" value="TreeGrafter"/>
</dbReference>
<dbReference type="Pfam" id="PF00293">
    <property type="entry name" value="NUDIX"/>
    <property type="match status" value="1"/>
</dbReference>
<protein>
    <submittedName>
        <fullName evidence="4">ADP-ribose pyrophosphatase</fullName>
    </submittedName>
</protein>
<dbReference type="AlphaFoldDB" id="A0A1T4KNK8"/>
<dbReference type="STRING" id="118967.SAMN02745191_0626"/>
<dbReference type="EMBL" id="FUWY01000001">
    <property type="protein sequence ID" value="SJZ43973.1"/>
    <property type="molecule type" value="Genomic_DNA"/>
</dbReference>
<dbReference type="InterPro" id="IPR000086">
    <property type="entry name" value="NUDIX_hydrolase_dom"/>
</dbReference>
<dbReference type="PROSITE" id="PS51462">
    <property type="entry name" value="NUDIX"/>
    <property type="match status" value="1"/>
</dbReference>
<dbReference type="PANTHER" id="PTHR11839:SF18">
    <property type="entry name" value="NUDIX HYDROLASE DOMAIN-CONTAINING PROTEIN"/>
    <property type="match status" value="1"/>
</dbReference>
<dbReference type="SUPFAM" id="SSF55811">
    <property type="entry name" value="Nudix"/>
    <property type="match status" value="1"/>
</dbReference>
<dbReference type="GO" id="GO:0005829">
    <property type="term" value="C:cytosol"/>
    <property type="evidence" value="ECO:0007669"/>
    <property type="project" value="TreeGrafter"/>
</dbReference>
<sequence length="179" mass="20696">MKLKEITLSKEIKFKGRLINVRHDEVELPNGDKGLREVVEHPGGVAIALQDIDGDFFVVSQFRYAQQKVLMEFPAGKMEKGEDPLETAKREVIEETGYSGKDYLYLGRMIPTGAYLEEKIEMYYAKVDEFKGQNLDVDEFMNVTKKSIHNLVEMIMNKEIEDAKTIAMTFMIKEMMERE</sequence>
<dbReference type="GO" id="GO:0016787">
    <property type="term" value="F:hydrolase activity"/>
    <property type="evidence" value="ECO:0007669"/>
    <property type="project" value="UniProtKB-KW"/>
</dbReference>
<gene>
    <name evidence="4" type="ORF">SAMN02745191_0626</name>
</gene>
<evidence type="ECO:0000313" key="4">
    <source>
        <dbReference type="EMBL" id="SJZ43973.1"/>
    </source>
</evidence>
<evidence type="ECO:0000313" key="5">
    <source>
        <dbReference type="Proteomes" id="UP000243297"/>
    </source>
</evidence>
<dbReference type="PANTHER" id="PTHR11839">
    <property type="entry name" value="UDP/ADP-SUGAR PYROPHOSPHATASE"/>
    <property type="match status" value="1"/>
</dbReference>
<reference evidence="5" key="1">
    <citation type="submission" date="2017-02" db="EMBL/GenBank/DDBJ databases">
        <authorList>
            <person name="Varghese N."/>
            <person name="Submissions S."/>
        </authorList>
    </citation>
    <scope>NUCLEOTIDE SEQUENCE [LARGE SCALE GENOMIC DNA]</scope>
    <source>
        <strain evidence="5">ATCC 25662</strain>
    </source>
</reference>
<comment type="cofactor">
    <cofactor evidence="1">
        <name>Mg(2+)</name>
        <dbReference type="ChEBI" id="CHEBI:18420"/>
    </cofactor>
</comment>
<dbReference type="Gene3D" id="3.90.79.10">
    <property type="entry name" value="Nucleoside Triphosphate Pyrophosphohydrolase"/>
    <property type="match status" value="1"/>
</dbReference>
<evidence type="ECO:0000256" key="2">
    <source>
        <dbReference type="ARBA" id="ARBA00022801"/>
    </source>
</evidence>
<evidence type="ECO:0000256" key="1">
    <source>
        <dbReference type="ARBA" id="ARBA00001946"/>
    </source>
</evidence>
<dbReference type="InterPro" id="IPR015797">
    <property type="entry name" value="NUDIX_hydrolase-like_dom_sf"/>
</dbReference>
<proteinExistence type="predicted"/>
<accession>A0A1T4KNK8</accession>
<feature type="domain" description="Nudix hydrolase" evidence="3">
    <location>
        <begin position="39"/>
        <end position="168"/>
    </location>
</feature>
<dbReference type="Proteomes" id="UP000243297">
    <property type="component" value="Unassembled WGS sequence"/>
</dbReference>
<keyword evidence="5" id="KW-1185">Reference proteome</keyword>
<dbReference type="OrthoDB" id="9806150at2"/>
<name>A0A1T4KNK8_9FIRM</name>